<sequence>MKYTHRSAARGRSLALRPLSQCLLLALALPLAQHASAGNLNGEDHEVVQGDPIEAWQVTNGSNLTVTDASTYGINATYGSNVVLTRADVLVRNANQNIHVQSGSSLIARNSRIDLGMTQFNISVDSSARLYNTRIDSIGGAIALFPEFRGGQGDVYLLMDNSHLDVAHRDSTGWNHNVGLAMGAGRADIVNGSTIRASRNGAVMYFEYRGANNLVLNVDNSTLESQTGPAIWVNPDVDWGSPDADVDGESAEINIRNGARLIAGDGTLLLVKHGEEGQVGNVAVRFNVENAALTGDIIADRASYTGQLDVSLRNRATLIGRIVDASSVAVGEQSTWQLTGDSSVGRLQLDAGSMVKLGDGAGGFNTLSLDEFVGNGGTLVFNTVLGEDDSQTDRLVIAGDATGQANVRVLNAGGQGAQTDKGIELIEINGASDAQFDLVGRAVGGQYEYFLFKDEADGNWYLRSELPVTPPDPCDLDPSLPDCDPTGPINPDPKPVLRPETGAYLANQYAAGQLFRLQRSDRDGNAAVAEGVHGWARVDSQQARLGAMQEQLDLRTQRHVVQVGADVGLFDEGRGRLGVMLGSGRADSTSTSALTGFAARGKVAGVAAGVYGSWNTGRAYVDSWVQHGRFNNRVEGDGLAAERYDSDLWQGSLEAGYRFGVGTLGDSRVSLQPELQLVYTNVSTDRHTEQNGTVVRGLGESGLSGRLGLRLEAESTGTHGAVVTPYLTANWYRDARTGGMAFDDVAMDSDAPRNRYALGAGARVEFAKGWTGWGGLDVSRGDSGYREVSATLGMSYNW</sequence>
<feature type="domain" description="Autotransporter" evidence="2">
    <location>
        <begin position="527"/>
        <end position="798"/>
    </location>
</feature>
<evidence type="ECO:0000313" key="4">
    <source>
        <dbReference type="Proteomes" id="UP000092125"/>
    </source>
</evidence>
<keyword evidence="1" id="KW-0732">Signal</keyword>
<dbReference type="InterPro" id="IPR043990">
    <property type="entry name" value="AC_1"/>
</dbReference>
<dbReference type="InterPro" id="IPR012332">
    <property type="entry name" value="Autotransporter_pectin_lyase_C"/>
</dbReference>
<dbReference type="CDD" id="cd01344">
    <property type="entry name" value="PL2_Passenger_AT"/>
    <property type="match status" value="1"/>
</dbReference>
<dbReference type="InterPro" id="IPR036709">
    <property type="entry name" value="Autotransporte_beta_dom_sf"/>
</dbReference>
<dbReference type="Pfam" id="PF03797">
    <property type="entry name" value="Autotransporter"/>
    <property type="match status" value="1"/>
</dbReference>
<dbReference type="InterPro" id="IPR011050">
    <property type="entry name" value="Pectin_lyase_fold/virulence"/>
</dbReference>
<organism evidence="3 4">
    <name type="scientific">Stenotrophomonas maltophilia</name>
    <name type="common">Pseudomonas maltophilia</name>
    <name type="synonym">Xanthomonas maltophilia</name>
    <dbReference type="NCBI Taxonomy" id="40324"/>
    <lineage>
        <taxon>Bacteria</taxon>
        <taxon>Pseudomonadati</taxon>
        <taxon>Pseudomonadota</taxon>
        <taxon>Gammaproteobacteria</taxon>
        <taxon>Lysobacterales</taxon>
        <taxon>Lysobacteraceae</taxon>
        <taxon>Stenotrophomonas</taxon>
        <taxon>Stenotrophomonas maltophilia group</taxon>
    </lineage>
</organism>
<evidence type="ECO:0000259" key="2">
    <source>
        <dbReference type="PROSITE" id="PS51208"/>
    </source>
</evidence>
<dbReference type="InterPro" id="IPR006315">
    <property type="entry name" value="OM_autotransptr_brl_dom"/>
</dbReference>
<dbReference type="PANTHER" id="PTHR35037:SF3">
    <property type="entry name" value="C-TERMINAL REGION OF AIDA-LIKE PROTEIN"/>
    <property type="match status" value="1"/>
</dbReference>
<dbReference type="GO" id="GO:0019867">
    <property type="term" value="C:outer membrane"/>
    <property type="evidence" value="ECO:0007669"/>
    <property type="project" value="InterPro"/>
</dbReference>
<dbReference type="Pfam" id="PF18883">
    <property type="entry name" value="AC_1"/>
    <property type="match status" value="1"/>
</dbReference>
<feature type="chain" id="PRO_5042899260" description="Autotransporter domain-containing protein" evidence="1">
    <location>
        <begin position="38"/>
        <end position="798"/>
    </location>
</feature>
<name>A0AAP7GVH6_STEMA</name>
<dbReference type="EMBL" id="LYVI01000001">
    <property type="protein sequence ID" value="OBU63269.1"/>
    <property type="molecule type" value="Genomic_DNA"/>
</dbReference>
<dbReference type="SUPFAM" id="SSF103515">
    <property type="entry name" value="Autotransporter"/>
    <property type="match status" value="1"/>
</dbReference>
<dbReference type="PANTHER" id="PTHR35037">
    <property type="entry name" value="C-TERMINAL REGION OF AIDA-LIKE PROTEIN"/>
    <property type="match status" value="1"/>
</dbReference>
<dbReference type="NCBIfam" id="TIGR01414">
    <property type="entry name" value="autotrans_barl"/>
    <property type="match status" value="1"/>
</dbReference>
<protein>
    <recommendedName>
        <fullName evidence="2">Autotransporter domain-containing protein</fullName>
    </recommendedName>
</protein>
<evidence type="ECO:0000313" key="3">
    <source>
        <dbReference type="EMBL" id="OBU63269.1"/>
    </source>
</evidence>
<dbReference type="Gene3D" id="2.160.20.20">
    <property type="match status" value="1"/>
</dbReference>
<proteinExistence type="predicted"/>
<comment type="caution">
    <text evidence="3">The sequence shown here is derived from an EMBL/GenBank/DDBJ whole genome shotgun (WGS) entry which is preliminary data.</text>
</comment>
<evidence type="ECO:0000256" key="1">
    <source>
        <dbReference type="SAM" id="SignalP"/>
    </source>
</evidence>
<dbReference type="PROSITE" id="PS51208">
    <property type="entry name" value="AUTOTRANSPORTER"/>
    <property type="match status" value="1"/>
</dbReference>
<dbReference type="InterPro" id="IPR005546">
    <property type="entry name" value="Autotransporte_beta"/>
</dbReference>
<dbReference type="RefSeq" id="WP_065181171.1">
    <property type="nucleotide sequence ID" value="NZ_LYVI01000001.1"/>
</dbReference>
<dbReference type="SMART" id="SM00869">
    <property type="entry name" value="Autotransporter"/>
    <property type="match status" value="1"/>
</dbReference>
<dbReference type="Gene3D" id="2.40.128.130">
    <property type="entry name" value="Autotransporter beta-domain"/>
    <property type="match status" value="1"/>
</dbReference>
<dbReference type="Proteomes" id="UP000092125">
    <property type="component" value="Unassembled WGS sequence"/>
</dbReference>
<gene>
    <name evidence="3" type="ORF">A9K56_00720</name>
</gene>
<dbReference type="SUPFAM" id="SSF51126">
    <property type="entry name" value="Pectin lyase-like"/>
    <property type="match status" value="1"/>
</dbReference>
<dbReference type="InterPro" id="IPR051551">
    <property type="entry name" value="Autotransporter_adhesion"/>
</dbReference>
<accession>A0AAP7GVH6</accession>
<dbReference type="AlphaFoldDB" id="A0AAP7GVH6"/>
<reference evidence="3 4" key="1">
    <citation type="submission" date="2016-05" db="EMBL/GenBank/DDBJ databases">
        <title>Draft Genome Sequences of Stenotrophomonas maltophilia Strains Sm32COP, Sm41DVV, Sm46PAILV, SmF3, SmF22, SmSOFb1 and SmCVFa1, Isolated from Different Manures, in France.</title>
        <authorList>
            <person name="Nazaret S."/>
            <person name="Bodilis J."/>
        </authorList>
    </citation>
    <scope>NUCLEOTIDE SEQUENCE [LARGE SCALE GENOMIC DNA]</scope>
    <source>
        <strain evidence="3 4">Sm41DVV</strain>
    </source>
</reference>
<feature type="signal peptide" evidence="1">
    <location>
        <begin position="1"/>
        <end position="37"/>
    </location>
</feature>